<feature type="transmembrane region" description="Helical" evidence="3">
    <location>
        <begin position="409"/>
        <end position="432"/>
    </location>
</feature>
<dbReference type="RefSeq" id="WP_175373079.1">
    <property type="nucleotide sequence ID" value="NZ_JABWCS010000215.1"/>
</dbReference>
<dbReference type="InterPro" id="IPR050768">
    <property type="entry name" value="UPF0353/GerABKA_families"/>
</dbReference>
<dbReference type="AlphaFoldDB" id="A0A850ESX6"/>
<dbReference type="Pfam" id="PF03323">
    <property type="entry name" value="GerA"/>
    <property type="match status" value="1"/>
</dbReference>
<protein>
    <submittedName>
        <fullName evidence="4">Spore germination protein</fullName>
    </submittedName>
</protein>
<dbReference type="PANTHER" id="PTHR22550">
    <property type="entry name" value="SPORE GERMINATION PROTEIN"/>
    <property type="match status" value="1"/>
</dbReference>
<evidence type="ECO:0000256" key="3">
    <source>
        <dbReference type="SAM" id="Phobius"/>
    </source>
</evidence>
<dbReference type="PIRSF" id="PIRSF005690">
    <property type="entry name" value="GerBA"/>
    <property type="match status" value="1"/>
</dbReference>
<proteinExistence type="inferred from homology"/>
<reference evidence="4" key="1">
    <citation type="submission" date="2020-06" db="EMBL/GenBank/DDBJ databases">
        <title>Paenibacillus sp. nov., isolated from soil.</title>
        <authorList>
            <person name="Seo Y.L."/>
        </authorList>
    </citation>
    <scope>NUCLEOTIDE SEQUENCE [LARGE SCALE GENOMIC DNA]</scope>
    <source>
        <strain evidence="4">JW14</strain>
    </source>
</reference>
<sequence length="522" mass="58190">MQRKSSAFMHHKNESQDMPEYAKIPIYTEIDSNTDRIRLDLGESDDVVIRMVCYEHTEKAAAAIIYVDGMSDSAIINQYLTDVLIGNMRGISLPNNETTKDHDDGPALLARELLIGIGSIQTVTEFGSLYKSLLSGEAIIVLDGSDFAYCADIRQWKGREIGESSNQTSIRGPRESFNETLRTNTALVRRKIKDPRLWLETYAIGSVTQTDVTMMYINGVAKPSVIEMTRSRLQSIEIDSILDSGYIEELIEDGKYSLFPTVYNTELPDNVAAQLLEGKVAILVDGTPNALLVPTQMITFFQSPEDYYQRSVYASLLRLLRFIGFFISLLFPSLYIAITTFHRDMLPAPLLISLAAQREGVPFPAFVEATIMEVTFEILREAGLRMPKATGQAVSVVGTLVIGQAAVEAGIVSAAMVIVVAVTAISTFTIPAYSMSIPIRILRFLFMVVAASFGLLGIFMAIFVLLLHLCALRSFGEPYLSPISPYREVEMQDSLLRMPRWLMFRRSETTVGRGKERLRKHG</sequence>
<keyword evidence="3" id="KW-0812">Transmembrane</keyword>
<comment type="caution">
    <text evidence="4">The sequence shown here is derived from an EMBL/GenBank/DDBJ whole genome shotgun (WGS) entry which is preliminary data.</text>
</comment>
<dbReference type="GO" id="GO:0016020">
    <property type="term" value="C:membrane"/>
    <property type="evidence" value="ECO:0007669"/>
    <property type="project" value="InterPro"/>
</dbReference>
<evidence type="ECO:0000256" key="1">
    <source>
        <dbReference type="ARBA" id="ARBA00005278"/>
    </source>
</evidence>
<dbReference type="InterPro" id="IPR004995">
    <property type="entry name" value="Spore_Ger"/>
</dbReference>
<feature type="transmembrane region" description="Helical" evidence="3">
    <location>
        <begin position="319"/>
        <end position="338"/>
    </location>
</feature>
<feature type="transmembrane region" description="Helical" evidence="3">
    <location>
        <begin position="444"/>
        <end position="469"/>
    </location>
</feature>
<dbReference type="EMBL" id="JABWCS010000215">
    <property type="protein sequence ID" value="NUU62627.1"/>
    <property type="molecule type" value="Genomic_DNA"/>
</dbReference>
<comment type="similarity">
    <text evidence="1">Belongs to the GerABKA family.</text>
</comment>
<evidence type="ECO:0000313" key="5">
    <source>
        <dbReference type="Proteomes" id="UP000564806"/>
    </source>
</evidence>
<dbReference type="GO" id="GO:0009847">
    <property type="term" value="P:spore germination"/>
    <property type="evidence" value="ECO:0007669"/>
    <property type="project" value="InterPro"/>
</dbReference>
<keyword evidence="3" id="KW-1133">Transmembrane helix</keyword>
<dbReference type="Proteomes" id="UP000564806">
    <property type="component" value="Unassembled WGS sequence"/>
</dbReference>
<name>A0A850ESX6_9BACL</name>
<keyword evidence="5" id="KW-1185">Reference proteome</keyword>
<dbReference type="PANTHER" id="PTHR22550:SF5">
    <property type="entry name" value="LEUCINE ZIPPER PROTEIN 4"/>
    <property type="match status" value="1"/>
</dbReference>
<gene>
    <name evidence="4" type="ORF">HPT30_19975</name>
</gene>
<evidence type="ECO:0000256" key="2">
    <source>
        <dbReference type="ARBA" id="ARBA00023136"/>
    </source>
</evidence>
<keyword evidence="2 3" id="KW-0472">Membrane</keyword>
<organism evidence="4 5">
    <name type="scientific">Paenibacillus agri</name>
    <dbReference type="NCBI Taxonomy" id="2744309"/>
    <lineage>
        <taxon>Bacteria</taxon>
        <taxon>Bacillati</taxon>
        <taxon>Bacillota</taxon>
        <taxon>Bacilli</taxon>
        <taxon>Bacillales</taxon>
        <taxon>Paenibacillaceae</taxon>
        <taxon>Paenibacillus</taxon>
    </lineage>
</organism>
<accession>A0A850ESX6</accession>
<evidence type="ECO:0000313" key="4">
    <source>
        <dbReference type="EMBL" id="NUU62627.1"/>
    </source>
</evidence>